<dbReference type="GO" id="GO:0004109">
    <property type="term" value="F:coproporphyrinogen oxidase activity"/>
    <property type="evidence" value="ECO:0007669"/>
    <property type="project" value="UniProtKB-EC"/>
</dbReference>
<dbReference type="PANTHER" id="PTHR10755:SF0">
    <property type="entry name" value="OXYGEN-DEPENDENT COPROPORPHYRINOGEN-III OXIDASE, MITOCHONDRIAL"/>
    <property type="match status" value="1"/>
</dbReference>
<evidence type="ECO:0000256" key="5">
    <source>
        <dbReference type="ARBA" id="ARBA00023002"/>
    </source>
</evidence>
<keyword evidence="7" id="KW-0627">Porphyrin biosynthesis</keyword>
<gene>
    <name evidence="8" type="ORF">DDZ15_00895</name>
</gene>
<evidence type="ECO:0000256" key="1">
    <source>
        <dbReference type="ARBA" id="ARBA00005168"/>
    </source>
</evidence>
<evidence type="ECO:0000256" key="4">
    <source>
        <dbReference type="ARBA" id="ARBA00012869"/>
    </source>
</evidence>
<dbReference type="GO" id="GO:0005737">
    <property type="term" value="C:cytoplasm"/>
    <property type="evidence" value="ECO:0007669"/>
    <property type="project" value="TreeGrafter"/>
</dbReference>
<dbReference type="Proteomes" id="UP000245533">
    <property type="component" value="Unassembled WGS sequence"/>
</dbReference>
<dbReference type="EMBL" id="QGGB01000001">
    <property type="protein sequence ID" value="PWN08220.1"/>
    <property type="molecule type" value="Genomic_DNA"/>
</dbReference>
<comment type="pathway">
    <text evidence="1">Porphyrin-containing compound metabolism; protoporphyrin-IX biosynthesis; protoporphyrinogen-IX from coproporphyrinogen-III (O2 route): step 1/1.</text>
</comment>
<dbReference type="AlphaFoldDB" id="A0A316TUT6"/>
<protein>
    <recommendedName>
        <fullName evidence="4">coproporphyrinogen oxidase</fullName>
        <ecNumber evidence="4">1.3.3.3</ecNumber>
    </recommendedName>
</protein>
<dbReference type="Gene3D" id="3.40.1500.10">
    <property type="entry name" value="Coproporphyrinogen III oxidase, aerobic"/>
    <property type="match status" value="1"/>
</dbReference>
<accession>A0A316TUT6</accession>
<dbReference type="PRINTS" id="PR00073">
    <property type="entry name" value="COPRGNOXDASE"/>
</dbReference>
<reference evidence="8 9" key="1">
    <citation type="submission" date="2018-05" db="EMBL/GenBank/DDBJ databases">
        <title>Rhodohalobacter halophilus gen. nov., sp. nov., a moderately halophilic member of the family Balneolaceae.</title>
        <authorList>
            <person name="Liu Z.-W."/>
        </authorList>
    </citation>
    <scope>NUCLEOTIDE SEQUENCE [LARGE SCALE GENOMIC DNA]</scope>
    <source>
        <strain evidence="8 9">8A47</strain>
    </source>
</reference>
<dbReference type="NCBIfam" id="NF003727">
    <property type="entry name" value="PRK05330.1"/>
    <property type="match status" value="1"/>
</dbReference>
<name>A0A316TUT6_9BACT</name>
<dbReference type="PIRSF" id="PIRSF000166">
    <property type="entry name" value="Coproporphyri_ox"/>
    <property type="match status" value="1"/>
</dbReference>
<organism evidence="8 9">
    <name type="scientific">Rhodohalobacter mucosus</name>
    <dbReference type="NCBI Taxonomy" id="2079485"/>
    <lineage>
        <taxon>Bacteria</taxon>
        <taxon>Pseudomonadati</taxon>
        <taxon>Balneolota</taxon>
        <taxon>Balneolia</taxon>
        <taxon>Balneolales</taxon>
        <taxon>Balneolaceae</taxon>
        <taxon>Rhodohalobacter</taxon>
    </lineage>
</organism>
<dbReference type="InterPro" id="IPR001260">
    <property type="entry name" value="Coprogen_oxidase_aer"/>
</dbReference>
<dbReference type="RefSeq" id="WP_109643912.1">
    <property type="nucleotide sequence ID" value="NZ_QGGB01000001.1"/>
</dbReference>
<dbReference type="InterPro" id="IPR036406">
    <property type="entry name" value="Coprogen_oxidase_aer_sf"/>
</dbReference>
<evidence type="ECO:0000256" key="7">
    <source>
        <dbReference type="ARBA" id="ARBA00023244"/>
    </source>
</evidence>
<evidence type="ECO:0000313" key="8">
    <source>
        <dbReference type="EMBL" id="PWN08220.1"/>
    </source>
</evidence>
<evidence type="ECO:0000256" key="3">
    <source>
        <dbReference type="ARBA" id="ARBA00011738"/>
    </source>
</evidence>
<sequence>MPTTKESFTQYIHNLQDEICSALEEVDGKAAFREDNWERDGGGGGRTRVIEKGEVFEKGGVNISTVHGELPDPIKKHFNVEQGWFWAGGISLVIHPESPMVPTVHANFRYFELYEDEQMENVSDAWFGGGADLTPYYLWDEDAEHFHRVFKEACDPHGKDLYPKFKQQCDDYFHNSHRGEARGIGGLFFDYLRADEKRSIGDWHSFTTDIGKVFLDAYLPIVRNRVHEPYNPAQKYWQEIRRGRYVEFNLIHDRGTLFGLKTNGRIESILMSLPPQVRWDYDFQPAEGSREAELIEVLQNPREWAE</sequence>
<keyword evidence="6" id="KW-0350">Heme biosynthesis</keyword>
<evidence type="ECO:0000256" key="6">
    <source>
        <dbReference type="ARBA" id="ARBA00023133"/>
    </source>
</evidence>
<dbReference type="PANTHER" id="PTHR10755">
    <property type="entry name" value="COPROPORPHYRINOGEN III OXIDASE, MITOCHONDRIAL"/>
    <property type="match status" value="1"/>
</dbReference>
<dbReference type="GO" id="GO:0006782">
    <property type="term" value="P:protoporphyrinogen IX biosynthetic process"/>
    <property type="evidence" value="ECO:0007669"/>
    <property type="project" value="TreeGrafter"/>
</dbReference>
<dbReference type="EC" id="1.3.3.3" evidence="4"/>
<dbReference type="Pfam" id="PF01218">
    <property type="entry name" value="Coprogen_oxidas"/>
    <property type="match status" value="1"/>
</dbReference>
<keyword evidence="9" id="KW-1185">Reference proteome</keyword>
<comment type="similarity">
    <text evidence="2">Belongs to the aerobic coproporphyrinogen-III oxidase family.</text>
</comment>
<keyword evidence="5" id="KW-0560">Oxidoreductase</keyword>
<comment type="caution">
    <text evidence="8">The sequence shown here is derived from an EMBL/GenBank/DDBJ whole genome shotgun (WGS) entry which is preliminary data.</text>
</comment>
<dbReference type="SUPFAM" id="SSF102886">
    <property type="entry name" value="Coproporphyrinogen III oxidase"/>
    <property type="match status" value="1"/>
</dbReference>
<evidence type="ECO:0000313" key="9">
    <source>
        <dbReference type="Proteomes" id="UP000245533"/>
    </source>
</evidence>
<comment type="subunit">
    <text evidence="3">Homodimer.</text>
</comment>
<dbReference type="OrthoDB" id="9777553at2"/>
<proteinExistence type="inferred from homology"/>
<evidence type="ECO:0000256" key="2">
    <source>
        <dbReference type="ARBA" id="ARBA00010644"/>
    </source>
</evidence>